<dbReference type="RefSeq" id="WP_191196958.1">
    <property type="nucleotide sequence ID" value="NZ_JACXYZ010000004.1"/>
</dbReference>
<accession>A0ABR8NL15</accession>
<name>A0ABR8NL15_9ACTN</name>
<dbReference type="InterPro" id="IPR011033">
    <property type="entry name" value="PRC_barrel-like_sf"/>
</dbReference>
<gene>
    <name evidence="1" type="ORF">IEZ26_21060</name>
</gene>
<organism evidence="1 2">
    <name type="scientific">Nocardioides cavernae</name>
    <dbReference type="NCBI Taxonomy" id="1921566"/>
    <lineage>
        <taxon>Bacteria</taxon>
        <taxon>Bacillati</taxon>
        <taxon>Actinomycetota</taxon>
        <taxon>Actinomycetes</taxon>
        <taxon>Propionibacteriales</taxon>
        <taxon>Nocardioidaceae</taxon>
        <taxon>Nocardioides</taxon>
    </lineage>
</organism>
<keyword evidence="2" id="KW-1185">Reference proteome</keyword>
<evidence type="ECO:0000313" key="2">
    <source>
        <dbReference type="Proteomes" id="UP000618818"/>
    </source>
</evidence>
<dbReference type="SUPFAM" id="SSF50346">
    <property type="entry name" value="PRC-barrel domain"/>
    <property type="match status" value="1"/>
</dbReference>
<dbReference type="Proteomes" id="UP000618818">
    <property type="component" value="Unassembled WGS sequence"/>
</dbReference>
<reference evidence="1 2" key="1">
    <citation type="submission" date="2020-09" db="EMBL/GenBank/DDBJ databases">
        <title>novel species in genus Nocardioides.</title>
        <authorList>
            <person name="Zhang G."/>
        </authorList>
    </citation>
    <scope>NUCLEOTIDE SEQUENCE [LARGE SCALE GENOMIC DNA]</scope>
    <source>
        <strain evidence="1 2">KCTC 39551</strain>
    </source>
</reference>
<protein>
    <submittedName>
        <fullName evidence="1">Uncharacterized protein</fullName>
    </submittedName>
</protein>
<proteinExistence type="predicted"/>
<sequence>MSGGLWDYRDSVWDYRESTWTLDRDLVGYEVEAPDGRLGVVVRASSSSAAAYLVVDAAPGIAGLRLVPAGAVTSMNHDGRTVRIALTGVQLADAPAYEVDSLDDSVRAEHDHFFGNLDPR</sequence>
<dbReference type="Gene3D" id="3.90.50.10">
    <property type="entry name" value="Photosynthetic Reaction Center, subunit H, domain 2"/>
    <property type="match status" value="1"/>
</dbReference>
<comment type="caution">
    <text evidence="1">The sequence shown here is derived from an EMBL/GenBank/DDBJ whole genome shotgun (WGS) entry which is preliminary data.</text>
</comment>
<dbReference type="InterPro" id="IPR014747">
    <property type="entry name" value="Bac_photo_RC_H_C"/>
</dbReference>
<dbReference type="EMBL" id="JACXYZ010000004">
    <property type="protein sequence ID" value="MBD3927124.1"/>
    <property type="molecule type" value="Genomic_DNA"/>
</dbReference>
<evidence type="ECO:0000313" key="1">
    <source>
        <dbReference type="EMBL" id="MBD3927124.1"/>
    </source>
</evidence>